<evidence type="ECO:0000313" key="4">
    <source>
        <dbReference type="Proteomes" id="UP001585080"/>
    </source>
</evidence>
<reference evidence="3 4" key="1">
    <citation type="submission" date="2024-01" db="EMBL/GenBank/DDBJ databases">
        <title>Genome mining of biosynthetic gene clusters to explore secondary metabolites of Streptomyces sp.</title>
        <authorList>
            <person name="Baig A."/>
            <person name="Ajitkumar Shintre N."/>
            <person name="Kumar H."/>
            <person name="Anbarasu A."/>
            <person name="Ramaiah S."/>
        </authorList>
    </citation>
    <scope>NUCLEOTIDE SEQUENCE [LARGE SCALE GENOMIC DNA]</scope>
    <source>
        <strain evidence="3 4">A57</strain>
    </source>
</reference>
<feature type="region of interest" description="Disordered" evidence="2">
    <location>
        <begin position="547"/>
        <end position="574"/>
    </location>
</feature>
<feature type="region of interest" description="Disordered" evidence="2">
    <location>
        <begin position="460"/>
        <end position="511"/>
    </location>
</feature>
<organism evidence="3 4">
    <name type="scientific">Streptomyces broussonetiae</name>
    <dbReference type="NCBI Taxonomy" id="2686304"/>
    <lineage>
        <taxon>Bacteria</taxon>
        <taxon>Bacillati</taxon>
        <taxon>Actinomycetota</taxon>
        <taxon>Actinomycetes</taxon>
        <taxon>Kitasatosporales</taxon>
        <taxon>Streptomycetaceae</taxon>
        <taxon>Streptomyces</taxon>
    </lineage>
</organism>
<gene>
    <name evidence="3" type="ORF">VSS16_22960</name>
</gene>
<feature type="region of interest" description="Disordered" evidence="2">
    <location>
        <begin position="1053"/>
        <end position="1074"/>
    </location>
</feature>
<feature type="region of interest" description="Disordered" evidence="2">
    <location>
        <begin position="978"/>
        <end position="1000"/>
    </location>
</feature>
<sequence>MYELSRVRLYSIGPAGARYADTVLDLRGVGEPVPDPAPTQAEFFEEEPVGPPRRPAPAGVLFLENGGGKSVLLKLIFSVMLPGHRNTLGGASSGVLRKFLLADDCGHVALEWQHVLTGECVVVGKVSEWRGRQVSNDPRKFAEAWYSFRPGPGLSLDNLPVAESTAVRPPVEGQSGARGRRRTMKGFRDALTEAGKTYPHLEVHWEETHERWTEHLGELGLDPELFRYQREMNADEGEAAGLFAVKKDADFTDLLLRAVTDTRDTDGLADLVSGFGNKLGRRAELIAERDFTAGSVDLLGRIVEAAEARSRARDIHTAAERRTRTLSRRLSARGTQERVRATDLAQRVTAAAYAVTHAESAREHSALVAAELAYRHASLALAAAEKAAAAQKRGLADARTLHSAWQAAEAVLRHRAAADRVARVSAAIQEAERDAAPALAARTKAAVDLVRALHSAAESAETLANEEEERSASLQDVSDSAYRDSTAAATEAQRARSETGHLRQRLTEVEQETAEAVRAGWLDDSAPDADPARAALAASDAEKSAVAAWDTAREASRRAAEQARETAATESRAELTAARAADAALAAERAYDGERRTAEALAAETRLAELLSLPGAPRSGVPGPRAGTDSTRASTPAADANGALTPEELDRFADELRGLLDDAVSAAERQLFDLRTAAADDARILGALGDGGLLPPGPDVLAAVEYLGEHGIPALPGWRYLAQAVDPADHARVLAARPELVDGVIITDPASHARAREALGEAALLPRSTVAVGTAAALLAPTPAPGADDGDVFLVPPNPAMHDEHAADEERQALRARATERDEEIRALAARLGKDRELSARLASWRTGCPAGRLVELAEAAREARAFAEEAEAELAQARTARAEAEEAAAEAAQVRDERQEAAQKARRAADALAGLAFRLRERAGWQARLRELADEATESEARAQVCLERARAADEDRRAAQRAADDARRTARALRAERAEIAGAPDDVPEDGTDGPKTSLPALREAYRAASQVYEKVGVGADLRAEQARAESDESAARAELDRLSNKVRTRAEQLLTSPDGSDGPSRQAAAARAEELVQLLETRMSTASEQLGRLRGEAERHAPEDGDAHTDLPGELLPRDAEHAQALLRTATAELASRTEELARSRDAHAELLAAHRAAEDAAGGFDETAALLRDLLREHTPDDDQDQPEPYPGSLEDARQSAAEARRSLRGCAADLSAAEAAVREAGDILVRHANSTRYEQVRTPARQQIRELPAAALPEHAQKWADAFAPRLRVLTDELAQLERNRDSIVDRLRGLVESALATLRSAQRLSRLPEGLGEWSGQEFLRIRFDEPDQATLTERLGEVVDEATRAAVKKNSDLRRDGMSLLLRGVAAALQPKGVAVEILKPDAVLRAERVPVGQMGDVFSGGQLLTAAIALYCTMAALRSNDRGRDKHRHAGTLFLDNPIGRANATYLLELQRAVSDALGVQLLYTTGLFDTTALAEFPLVIRLRNDADLRAGLKYISVEEHLRPGLPEPAPAGEAEAVHSEITATRMFKRPAPQGS</sequence>
<feature type="compositionally biased region" description="Basic and acidic residues" evidence="2">
    <location>
        <begin position="551"/>
        <end position="564"/>
    </location>
</feature>
<feature type="compositionally biased region" description="Basic and acidic residues" evidence="2">
    <location>
        <begin position="493"/>
        <end position="508"/>
    </location>
</feature>
<accession>A0ABV5EFD3</accession>
<name>A0ABV5EFD3_9ACTN</name>
<comment type="caution">
    <text evidence="3">The sequence shown here is derived from an EMBL/GenBank/DDBJ whole genome shotgun (WGS) entry which is preliminary data.</text>
</comment>
<evidence type="ECO:0000256" key="1">
    <source>
        <dbReference type="SAM" id="Coils"/>
    </source>
</evidence>
<evidence type="ECO:0000313" key="3">
    <source>
        <dbReference type="EMBL" id="MFB8775565.1"/>
    </source>
</evidence>
<keyword evidence="1" id="KW-0175">Coiled coil</keyword>
<keyword evidence="4" id="KW-1185">Reference proteome</keyword>
<dbReference type="Proteomes" id="UP001585080">
    <property type="component" value="Unassembled WGS sequence"/>
</dbReference>
<feature type="coiled-coil region" evidence="1">
    <location>
        <begin position="854"/>
        <end position="978"/>
    </location>
</feature>
<protein>
    <recommendedName>
        <fullName evidence="5">Chromosome segregation ATPase</fullName>
    </recommendedName>
</protein>
<feature type="compositionally biased region" description="Low complexity" evidence="2">
    <location>
        <begin position="565"/>
        <end position="574"/>
    </location>
</feature>
<evidence type="ECO:0008006" key="5">
    <source>
        <dbReference type="Google" id="ProtNLM"/>
    </source>
</evidence>
<feature type="coiled-coil region" evidence="1">
    <location>
        <begin position="1276"/>
        <end position="1303"/>
    </location>
</feature>
<dbReference type="EMBL" id="JAYMRP010000021">
    <property type="protein sequence ID" value="MFB8775565.1"/>
    <property type="molecule type" value="Genomic_DNA"/>
</dbReference>
<proteinExistence type="predicted"/>
<feature type="region of interest" description="Disordered" evidence="2">
    <location>
        <begin position="1182"/>
        <end position="1206"/>
    </location>
</feature>
<evidence type="ECO:0000256" key="2">
    <source>
        <dbReference type="SAM" id="MobiDB-lite"/>
    </source>
</evidence>
<feature type="region of interest" description="Disordered" evidence="2">
    <location>
        <begin position="613"/>
        <end position="641"/>
    </location>
</feature>
<dbReference type="RefSeq" id="WP_376734164.1">
    <property type="nucleotide sequence ID" value="NZ_JAYMRP010000021.1"/>
</dbReference>